<dbReference type="Pfam" id="PF13181">
    <property type="entry name" value="TPR_8"/>
    <property type="match status" value="1"/>
</dbReference>
<dbReference type="OrthoDB" id="5295174at2"/>
<evidence type="ECO:0000313" key="2">
    <source>
        <dbReference type="EMBL" id="SJM95433.1"/>
    </source>
</evidence>
<keyword evidence="1" id="KW-0802">TPR repeat</keyword>
<proteinExistence type="predicted"/>
<sequence>MSDNYQEETQPLFKLLRNEAFRFIIVRYNHYSLVQQLQKDLQQRFPDRPVNTFNAKTVDYHQLTQAYYDLGSGFFFIENFDDLLKEDKNSLGQETPETAQNNERRRHITAGLNLRRDKLAKYPIALIVFIGFSADSLYAKKIMEKMPDLWSFRSLLLDLEMPLANDQPDWQNQQTEITNRSLERPISSLGGTDKQAELNRLLELLAATPKNETAFRQTLYPQIADLQNDLGDYQAAIDTLQTWGKIVNDDEKSQIWFKMGDIYTQLGDLDKALTLFQTYHKLQKELFTSDPTNIHFKNGLAISYSKTRRNTRRLRQSQSGLAVLPRL</sequence>
<dbReference type="SUPFAM" id="SSF48452">
    <property type="entry name" value="TPR-like"/>
    <property type="match status" value="1"/>
</dbReference>
<dbReference type="AlphaFoldDB" id="A0A1R4HGS8"/>
<reference evidence="3" key="1">
    <citation type="submission" date="2017-02" db="EMBL/GenBank/DDBJ databases">
        <authorList>
            <person name="Daims H."/>
        </authorList>
    </citation>
    <scope>NUCLEOTIDE SEQUENCE [LARGE SCALE GENOMIC DNA]</scope>
</reference>
<name>A0A1R4HGS8_9GAMM</name>
<dbReference type="RefSeq" id="WP_087148213.1">
    <property type="nucleotide sequence ID" value="NZ_FUKJ01000420.1"/>
</dbReference>
<dbReference type="Gene3D" id="1.25.40.10">
    <property type="entry name" value="Tetratricopeptide repeat domain"/>
    <property type="match status" value="1"/>
</dbReference>
<gene>
    <name evidence="2" type="ORF">CRENPOLYSF2_560013</name>
</gene>
<dbReference type="InterPro" id="IPR011990">
    <property type="entry name" value="TPR-like_helical_dom_sf"/>
</dbReference>
<organism evidence="2 3">
    <name type="scientific">Crenothrix polyspora</name>
    <dbReference type="NCBI Taxonomy" id="360316"/>
    <lineage>
        <taxon>Bacteria</taxon>
        <taxon>Pseudomonadati</taxon>
        <taxon>Pseudomonadota</taxon>
        <taxon>Gammaproteobacteria</taxon>
        <taxon>Methylococcales</taxon>
        <taxon>Crenotrichaceae</taxon>
        <taxon>Crenothrix</taxon>
    </lineage>
</organism>
<feature type="repeat" description="TPR" evidence="1">
    <location>
        <begin position="253"/>
        <end position="286"/>
    </location>
</feature>
<evidence type="ECO:0000256" key="1">
    <source>
        <dbReference type="PROSITE-ProRule" id="PRU00339"/>
    </source>
</evidence>
<protein>
    <submittedName>
        <fullName evidence="2">Uncharacterized protein</fullName>
    </submittedName>
</protein>
<keyword evidence="3" id="KW-1185">Reference proteome</keyword>
<dbReference type="EMBL" id="FUKJ01000420">
    <property type="protein sequence ID" value="SJM95433.1"/>
    <property type="molecule type" value="Genomic_DNA"/>
</dbReference>
<dbReference type="InterPro" id="IPR019734">
    <property type="entry name" value="TPR_rpt"/>
</dbReference>
<dbReference type="PROSITE" id="PS50005">
    <property type="entry name" value="TPR"/>
    <property type="match status" value="1"/>
</dbReference>
<evidence type="ECO:0000313" key="3">
    <source>
        <dbReference type="Proteomes" id="UP000195442"/>
    </source>
</evidence>
<accession>A0A1R4HGS8</accession>
<dbReference type="Proteomes" id="UP000195442">
    <property type="component" value="Unassembled WGS sequence"/>
</dbReference>